<dbReference type="InterPro" id="IPR029526">
    <property type="entry name" value="PGBD"/>
</dbReference>
<feature type="compositionally biased region" description="Acidic residues" evidence="1">
    <location>
        <begin position="122"/>
        <end position="146"/>
    </location>
</feature>
<evidence type="ECO:0000313" key="3">
    <source>
        <dbReference type="EMBL" id="POM63002.1"/>
    </source>
</evidence>
<dbReference type="OrthoDB" id="110322at2759"/>
<gene>
    <name evidence="3" type="ORF">PHPALM_27782</name>
</gene>
<evidence type="ECO:0000259" key="2">
    <source>
        <dbReference type="Pfam" id="PF13843"/>
    </source>
</evidence>
<organism evidence="3 4">
    <name type="scientific">Phytophthora palmivora</name>
    <dbReference type="NCBI Taxonomy" id="4796"/>
    <lineage>
        <taxon>Eukaryota</taxon>
        <taxon>Sar</taxon>
        <taxon>Stramenopiles</taxon>
        <taxon>Oomycota</taxon>
        <taxon>Peronosporomycetes</taxon>
        <taxon>Peronosporales</taxon>
        <taxon>Peronosporaceae</taxon>
        <taxon>Phytophthora</taxon>
    </lineage>
</organism>
<dbReference type="PANTHER" id="PTHR46599:SF3">
    <property type="entry name" value="PIGGYBAC TRANSPOSABLE ELEMENT-DERIVED PROTEIN 4"/>
    <property type="match status" value="1"/>
</dbReference>
<dbReference type="PANTHER" id="PTHR46599">
    <property type="entry name" value="PIGGYBAC TRANSPOSABLE ELEMENT-DERIVED PROTEIN 4"/>
    <property type="match status" value="1"/>
</dbReference>
<dbReference type="Pfam" id="PF13843">
    <property type="entry name" value="DDE_Tnp_1_7"/>
    <property type="match status" value="1"/>
</dbReference>
<feature type="region of interest" description="Disordered" evidence="1">
    <location>
        <begin position="656"/>
        <end position="677"/>
    </location>
</feature>
<name>A0A2P4XBS2_9STRA</name>
<dbReference type="Proteomes" id="UP000237271">
    <property type="component" value="Unassembled WGS sequence"/>
</dbReference>
<sequence>MDIKTVWPLLRKDKWTAKPPTGLNVHFDYIKPGCNRKTGTRGVDYFNGEDALLAYVRNDKDLCARHGISNVVVRSRASEAPARRRQELARFDKVWGGQNATGIMDALDPNLVLDGGNAFLESDGEGRDESDEDSDNDDASDTESSDNELPQGAGLQNEVARLTRLLDSDELKRLHMNVQASSQVFADAQLEDMTDRGWYRLPENATVDIPNDRDVDRMYEGYCGPSEDVIGASKSPIDLFYYFLPKALWRQIASQTNLYWEQTLEARLTEAVEKEAKVTHRRQRSRAKLRRNLMKFEKVLPHEIVQWIGLMLAHALHPCKRFELHWTTQENGVLPLGTFGRVMPRDRFREITRFLHFTDNTAPAAAKDRAWKIRSVLSTLEKTFKEGYVLGSRVAIDEGMLPSHSRRNPTRTYMKAKPHKWGSKVEIDIGRKDDVEGSQSMDTKNGPAAVIRNIACVFRGLPYEGRRLIIADRYYTSIPLAQQLRTMGFKFVGTIQTNRKGWCKLVEWPKKKRPAAVPRGTFRMAVAASDPGLVALGWADNNVVYFLASHVSAERTTVQRREKNGVLSTIPCPALVAEYQRYMGGVDRHDQLRLQSYSLQLSTRFTKYYKNLFVGLVDMAVVNAYIIHKSTRDTEEKNGHYIFLSKLHQQLIEQSEDDFTQTTTASPSKPRRVDKEVPAAVGSEHNLVLTQAKRANEGVSRTRQRGCKVCSYYKPKDKKRGHSSRYFCPTCTVKMEGLIPLCNTVRGYPGNDGLTCSQIWHLVWQNGEFAPQECRIRRRKLHLAR</sequence>
<protein>
    <recommendedName>
        <fullName evidence="2">PiggyBac transposable element-derived protein domain-containing protein</fullName>
    </recommendedName>
</protein>
<comment type="caution">
    <text evidence="3">The sequence shown here is derived from an EMBL/GenBank/DDBJ whole genome shotgun (WGS) entry which is preliminary data.</text>
</comment>
<feature type="region of interest" description="Disordered" evidence="1">
    <location>
        <begin position="115"/>
        <end position="154"/>
    </location>
</feature>
<feature type="domain" description="PiggyBac transposable element-derived protein" evidence="2">
    <location>
        <begin position="235"/>
        <end position="625"/>
    </location>
</feature>
<reference evidence="3 4" key="1">
    <citation type="journal article" date="2017" name="Genome Biol. Evol.">
        <title>Phytophthora megakarya and P. palmivora, closely related causal agents of cacao black pod rot, underwent increases in genome sizes and gene numbers by different mechanisms.</title>
        <authorList>
            <person name="Ali S.S."/>
            <person name="Shao J."/>
            <person name="Lary D.J."/>
            <person name="Kronmiller B."/>
            <person name="Shen D."/>
            <person name="Strem M.D."/>
            <person name="Amoako-Attah I."/>
            <person name="Akrofi A.Y."/>
            <person name="Begoude B.A."/>
            <person name="Ten Hoopen G.M."/>
            <person name="Coulibaly K."/>
            <person name="Kebe B.I."/>
            <person name="Melnick R.L."/>
            <person name="Guiltinan M.J."/>
            <person name="Tyler B.M."/>
            <person name="Meinhardt L.W."/>
            <person name="Bailey B.A."/>
        </authorList>
    </citation>
    <scope>NUCLEOTIDE SEQUENCE [LARGE SCALE GENOMIC DNA]</scope>
    <source>
        <strain evidence="4">sbr112.9</strain>
    </source>
</reference>
<dbReference type="EMBL" id="NCKW01015474">
    <property type="protein sequence ID" value="POM63002.1"/>
    <property type="molecule type" value="Genomic_DNA"/>
</dbReference>
<evidence type="ECO:0000313" key="4">
    <source>
        <dbReference type="Proteomes" id="UP000237271"/>
    </source>
</evidence>
<evidence type="ECO:0000256" key="1">
    <source>
        <dbReference type="SAM" id="MobiDB-lite"/>
    </source>
</evidence>
<dbReference type="AlphaFoldDB" id="A0A2P4XBS2"/>
<accession>A0A2P4XBS2</accession>
<proteinExistence type="predicted"/>
<keyword evidence="4" id="KW-1185">Reference proteome</keyword>